<evidence type="ECO:0000313" key="13">
    <source>
        <dbReference type="Proteomes" id="UP000245634"/>
    </source>
</evidence>
<keyword evidence="13" id="KW-1185">Reference proteome</keyword>
<dbReference type="InterPro" id="IPR029057">
    <property type="entry name" value="PRTase-like"/>
</dbReference>
<evidence type="ECO:0000256" key="4">
    <source>
        <dbReference type="ARBA" id="ARBA00022679"/>
    </source>
</evidence>
<dbReference type="FunFam" id="3.40.50.2020:FF:000020">
    <property type="entry name" value="Bifunctional protein PyrR"/>
    <property type="match status" value="1"/>
</dbReference>
<dbReference type="NCBIfam" id="NF003549">
    <property type="entry name" value="PRK05205.1-5"/>
    <property type="match status" value="1"/>
</dbReference>
<accession>A0A316D867</accession>
<dbReference type="HAMAP" id="MF_01219">
    <property type="entry name" value="PyrR"/>
    <property type="match status" value="1"/>
</dbReference>
<evidence type="ECO:0000256" key="5">
    <source>
        <dbReference type="ARBA" id="ARBA00023015"/>
    </source>
</evidence>
<dbReference type="NCBIfam" id="NF003547">
    <property type="entry name" value="PRK05205.1-3"/>
    <property type="match status" value="1"/>
</dbReference>
<dbReference type="EMBL" id="QGGL01000009">
    <property type="protein sequence ID" value="PWK12866.1"/>
    <property type="molecule type" value="Genomic_DNA"/>
</dbReference>
<comment type="caution">
    <text evidence="12">The sequence shown here is derived from an EMBL/GenBank/DDBJ whole genome shotgun (WGS) entry which is preliminary data.</text>
</comment>
<dbReference type="Gene3D" id="3.40.50.2020">
    <property type="match status" value="1"/>
</dbReference>
<comment type="catalytic activity">
    <reaction evidence="10">
        <text>UMP + diphosphate = 5-phospho-alpha-D-ribose 1-diphosphate + uracil</text>
        <dbReference type="Rhea" id="RHEA:13017"/>
        <dbReference type="ChEBI" id="CHEBI:17568"/>
        <dbReference type="ChEBI" id="CHEBI:33019"/>
        <dbReference type="ChEBI" id="CHEBI:57865"/>
        <dbReference type="ChEBI" id="CHEBI:58017"/>
        <dbReference type="EC" id="2.4.2.9"/>
    </reaction>
</comment>
<reference evidence="12 13" key="1">
    <citation type="submission" date="2018-05" db="EMBL/GenBank/DDBJ databases">
        <title>Genomic Encyclopedia of Type Strains, Phase IV (KMG-IV): sequencing the most valuable type-strain genomes for metagenomic binning, comparative biology and taxonomic classification.</title>
        <authorList>
            <person name="Goeker M."/>
        </authorList>
    </citation>
    <scope>NUCLEOTIDE SEQUENCE [LARGE SCALE GENOMIC DNA]</scope>
    <source>
        <strain evidence="12 13">DSM 18773</strain>
    </source>
</reference>
<evidence type="ECO:0000256" key="2">
    <source>
        <dbReference type="ARBA" id="ARBA00022472"/>
    </source>
</evidence>
<keyword evidence="6 10" id="KW-0804">Transcription</keyword>
<keyword evidence="4 10" id="KW-0808">Transferase</keyword>
<comment type="function">
    <text evidence="8 10">Also displays a weak uracil phosphoribosyltransferase activity which is not physiologically significant.</text>
</comment>
<comment type="subunit">
    <text evidence="9 10">Homodimer and homohexamer; in equilibrium.</text>
</comment>
<protein>
    <recommendedName>
        <fullName evidence="10">Bifunctional protein PyrR</fullName>
    </recommendedName>
    <domain>
        <recommendedName>
            <fullName evidence="10">Pyrimidine operon regulatory protein</fullName>
        </recommendedName>
    </domain>
    <domain>
        <recommendedName>
            <fullName evidence="10">Uracil phosphoribosyltransferase</fullName>
            <shortName evidence="10">UPRTase</shortName>
            <ecNumber evidence="10">2.4.2.9</ecNumber>
        </recommendedName>
    </domain>
</protein>
<dbReference type="GO" id="GO:0003723">
    <property type="term" value="F:RNA binding"/>
    <property type="evidence" value="ECO:0007669"/>
    <property type="project" value="UniProtKB-UniRule"/>
</dbReference>
<feature type="short sequence motif" description="PRPP-binding" evidence="10">
    <location>
        <begin position="101"/>
        <end position="113"/>
    </location>
</feature>
<keyword evidence="3 10" id="KW-0328">Glycosyltransferase</keyword>
<dbReference type="SUPFAM" id="SSF53271">
    <property type="entry name" value="PRTase-like"/>
    <property type="match status" value="1"/>
</dbReference>
<dbReference type="Proteomes" id="UP000245634">
    <property type="component" value="Unassembled WGS sequence"/>
</dbReference>
<comment type="function">
    <text evidence="7 10">Regulates transcriptional attenuation of the pyrimidine nucleotide (pyr) operon by binding in a uridine-dependent manner to specific sites on pyr mRNA. This disrupts an antiterminator hairpin in the RNA and favors formation of a downstream transcription terminator, leading to a reduced expression of downstream genes.</text>
</comment>
<proteinExistence type="inferred from homology"/>
<organism evidence="12 13">
    <name type="scientific">Tumebacillus permanentifrigoris</name>
    <dbReference type="NCBI Taxonomy" id="378543"/>
    <lineage>
        <taxon>Bacteria</taxon>
        <taxon>Bacillati</taxon>
        <taxon>Bacillota</taxon>
        <taxon>Bacilli</taxon>
        <taxon>Bacillales</taxon>
        <taxon>Alicyclobacillaceae</taxon>
        <taxon>Tumebacillus</taxon>
    </lineage>
</organism>
<dbReference type="GO" id="GO:0006353">
    <property type="term" value="P:DNA-templated transcription termination"/>
    <property type="evidence" value="ECO:0007669"/>
    <property type="project" value="UniProtKB-UniRule"/>
</dbReference>
<name>A0A316D867_9BACL</name>
<sequence>MSLVAKTVLMDEQGVRRALTRIAHEIVEKNKGTEDLVLVGIKTRGIHLAKRLAERIEQFEGVRLPVGSLDITLYRDDLKLRSEQPVVHGSEIDCEISDRHVVLVDDVLFTGRTVRAALDALIDIGRPRQIQLAVLVDRGHRELPIRPDYVGKNVPTSRGEVVAVHLQETDEDDRVIILEDDSV</sequence>
<evidence type="ECO:0000256" key="9">
    <source>
        <dbReference type="ARBA" id="ARBA00063792"/>
    </source>
</evidence>
<dbReference type="InterPro" id="IPR000836">
    <property type="entry name" value="PRTase_dom"/>
</dbReference>
<keyword evidence="2 10" id="KW-0806">Transcription termination</keyword>
<dbReference type="AlphaFoldDB" id="A0A316D867"/>
<dbReference type="Pfam" id="PF00156">
    <property type="entry name" value="Pribosyltran"/>
    <property type="match status" value="1"/>
</dbReference>
<dbReference type="GO" id="GO:0004845">
    <property type="term" value="F:uracil phosphoribosyltransferase activity"/>
    <property type="evidence" value="ECO:0007669"/>
    <property type="project" value="UniProtKB-UniRule"/>
</dbReference>
<dbReference type="EC" id="2.4.2.9" evidence="10"/>
<keyword evidence="10" id="KW-0694">RNA-binding</keyword>
<dbReference type="PANTHER" id="PTHR11608">
    <property type="entry name" value="BIFUNCTIONAL PROTEIN PYRR"/>
    <property type="match status" value="1"/>
</dbReference>
<evidence type="ECO:0000256" key="3">
    <source>
        <dbReference type="ARBA" id="ARBA00022676"/>
    </source>
</evidence>
<evidence type="ECO:0000256" key="8">
    <source>
        <dbReference type="ARBA" id="ARBA00056018"/>
    </source>
</evidence>
<evidence type="ECO:0000313" key="12">
    <source>
        <dbReference type="EMBL" id="PWK12866.1"/>
    </source>
</evidence>
<feature type="domain" description="Phosphoribosyltransferase" evidence="11">
    <location>
        <begin position="13"/>
        <end position="168"/>
    </location>
</feature>
<evidence type="ECO:0000256" key="10">
    <source>
        <dbReference type="HAMAP-Rule" id="MF_01219"/>
    </source>
</evidence>
<dbReference type="InterPro" id="IPR050137">
    <property type="entry name" value="PyrR_bifunctional"/>
</dbReference>
<evidence type="ECO:0000256" key="6">
    <source>
        <dbReference type="ARBA" id="ARBA00023163"/>
    </source>
</evidence>
<evidence type="ECO:0000256" key="1">
    <source>
        <dbReference type="ARBA" id="ARBA00005565"/>
    </source>
</evidence>
<evidence type="ECO:0000259" key="11">
    <source>
        <dbReference type="Pfam" id="PF00156"/>
    </source>
</evidence>
<dbReference type="InterPro" id="IPR023050">
    <property type="entry name" value="PyrR"/>
</dbReference>
<evidence type="ECO:0000256" key="7">
    <source>
        <dbReference type="ARBA" id="ARBA00053556"/>
    </source>
</evidence>
<dbReference type="PANTHER" id="PTHR11608:SF0">
    <property type="entry name" value="BIFUNCTIONAL PROTEIN PYRR"/>
    <property type="match status" value="1"/>
</dbReference>
<comment type="similarity">
    <text evidence="1 10">Belongs to the purine/pyrimidine phosphoribosyltransferase family. PyrR subfamily.</text>
</comment>
<dbReference type="CDD" id="cd06223">
    <property type="entry name" value="PRTases_typeI"/>
    <property type="match status" value="1"/>
</dbReference>
<keyword evidence="5 10" id="KW-0805">Transcription regulation</keyword>
<gene>
    <name evidence="10" type="primary">pyrR</name>
    <name evidence="12" type="ORF">C7459_109228</name>
</gene>
<dbReference type="NCBIfam" id="NF003548">
    <property type="entry name" value="PRK05205.1-4"/>
    <property type="match status" value="1"/>
</dbReference>